<dbReference type="EMBL" id="JANPXH010000309">
    <property type="protein sequence ID" value="MCR6678688.1"/>
    <property type="molecule type" value="Genomic_DNA"/>
</dbReference>
<comment type="caution">
    <text evidence="1">The sequence shown here is derived from an EMBL/GenBank/DDBJ whole genome shotgun (WGS) entry which is preliminary data.</text>
</comment>
<feature type="non-terminal residue" evidence="1">
    <location>
        <position position="1"/>
    </location>
</feature>
<accession>A0AAW5MZR2</accession>
<sequence length="41" mass="4716">TPDEFHWLVCGVDWQQVNGHDMAKWLPETPSAYTQNTAITQ</sequence>
<dbReference type="AlphaFoldDB" id="A0AAW5MZR2"/>
<evidence type="ECO:0000313" key="1">
    <source>
        <dbReference type="EMBL" id="MCR6678688.1"/>
    </source>
</evidence>
<reference evidence="1" key="1">
    <citation type="submission" date="2022-07" db="EMBL/GenBank/DDBJ databases">
        <title>Diversity of ethanolamine utilization by human commensal Escherichia coli.</title>
        <authorList>
            <person name="Jubelin G."/>
        </authorList>
    </citation>
    <scope>NUCLEOTIDE SEQUENCE</scope>
    <source>
        <strain evidence="1">S1</strain>
    </source>
</reference>
<gene>
    <name evidence="1" type="ORF">NVV43_24485</name>
</gene>
<protein>
    <submittedName>
        <fullName evidence="1">IS66 family insertion sequence element accessory protein TnpB</fullName>
    </submittedName>
</protein>
<proteinExistence type="predicted"/>
<dbReference type="Proteomes" id="UP001206878">
    <property type="component" value="Unassembled WGS sequence"/>
</dbReference>
<organism evidence="1 2">
    <name type="scientific">Escherichia marmotae</name>
    <dbReference type="NCBI Taxonomy" id="1499973"/>
    <lineage>
        <taxon>Bacteria</taxon>
        <taxon>Pseudomonadati</taxon>
        <taxon>Pseudomonadota</taxon>
        <taxon>Gammaproteobacteria</taxon>
        <taxon>Enterobacterales</taxon>
        <taxon>Enterobacteriaceae</taxon>
        <taxon>Escherichia</taxon>
    </lineage>
</organism>
<name>A0AAW5MZR2_9ESCH</name>
<evidence type="ECO:0000313" key="2">
    <source>
        <dbReference type="Proteomes" id="UP001206878"/>
    </source>
</evidence>